<proteinExistence type="predicted"/>
<evidence type="ECO:0000313" key="3">
    <source>
        <dbReference type="EMBL" id="WXB00924.1"/>
    </source>
</evidence>
<evidence type="ECO:0000256" key="1">
    <source>
        <dbReference type="SAM" id="SignalP"/>
    </source>
</evidence>
<dbReference type="RefSeq" id="WP_394830527.1">
    <property type="nucleotide sequence ID" value="NZ_CP089929.1"/>
</dbReference>
<feature type="signal peptide" evidence="1">
    <location>
        <begin position="1"/>
        <end position="24"/>
    </location>
</feature>
<evidence type="ECO:0000259" key="2">
    <source>
        <dbReference type="PROSITE" id="PS51704"/>
    </source>
</evidence>
<dbReference type="InterPro" id="IPR017946">
    <property type="entry name" value="PLC-like_Pdiesterase_TIM-brl"/>
</dbReference>
<dbReference type="EMBL" id="CP089983">
    <property type="protein sequence ID" value="WXB00924.1"/>
    <property type="molecule type" value="Genomic_DNA"/>
</dbReference>
<gene>
    <name evidence="3" type="ORF">LVJ94_28880</name>
</gene>
<reference evidence="3" key="1">
    <citation type="submission" date="2021-12" db="EMBL/GenBank/DDBJ databases">
        <title>Discovery of the Pendulisporaceae a myxobacterial family with distinct sporulation behavior and unique specialized metabolism.</title>
        <authorList>
            <person name="Garcia R."/>
            <person name="Popoff A."/>
            <person name="Bader C.D."/>
            <person name="Loehr J."/>
            <person name="Walesch S."/>
            <person name="Walt C."/>
            <person name="Boldt J."/>
            <person name="Bunk B."/>
            <person name="Haeckl F.J.F.P.J."/>
            <person name="Gunesch A.P."/>
            <person name="Birkelbach J."/>
            <person name="Nuebel U."/>
            <person name="Pietschmann T."/>
            <person name="Bach T."/>
            <person name="Mueller R."/>
        </authorList>
    </citation>
    <scope>NUCLEOTIDE SEQUENCE</scope>
    <source>
        <strain evidence="3">MSr11367</strain>
    </source>
</reference>
<keyword evidence="1" id="KW-0732">Signal</keyword>
<evidence type="ECO:0000313" key="4">
    <source>
        <dbReference type="Proteomes" id="UP001374803"/>
    </source>
</evidence>
<dbReference type="InterPro" id="IPR030395">
    <property type="entry name" value="GP_PDE_dom"/>
</dbReference>
<feature type="domain" description="GP-PDE" evidence="2">
    <location>
        <begin position="30"/>
        <end position="279"/>
    </location>
</feature>
<name>A0ABZ2KQJ4_9BACT</name>
<dbReference type="PANTHER" id="PTHR46211:SF1">
    <property type="entry name" value="GLYCEROPHOSPHODIESTER PHOSPHODIESTERASE, CYTOPLASMIC"/>
    <property type="match status" value="1"/>
</dbReference>
<protein>
    <recommendedName>
        <fullName evidence="2">GP-PDE domain-containing protein</fullName>
    </recommendedName>
</protein>
<dbReference type="Pfam" id="PF03009">
    <property type="entry name" value="GDPD"/>
    <property type="match status" value="1"/>
</dbReference>
<dbReference type="PROSITE" id="PS51704">
    <property type="entry name" value="GP_PDE"/>
    <property type="match status" value="1"/>
</dbReference>
<organism evidence="3 4">
    <name type="scientific">Pendulispora rubella</name>
    <dbReference type="NCBI Taxonomy" id="2741070"/>
    <lineage>
        <taxon>Bacteria</taxon>
        <taxon>Pseudomonadati</taxon>
        <taxon>Myxococcota</taxon>
        <taxon>Myxococcia</taxon>
        <taxon>Myxococcales</taxon>
        <taxon>Sorangiineae</taxon>
        <taxon>Pendulisporaceae</taxon>
        <taxon>Pendulispora</taxon>
    </lineage>
</organism>
<accession>A0ABZ2KQJ4</accession>
<dbReference type="Proteomes" id="UP001374803">
    <property type="component" value="Chromosome"/>
</dbReference>
<sequence>MPKRLAACFAVLCLMVAFVIPAHARGRRDVVDIAHRGSSGSAPENTVGAIKFAVDHRASFVEIDVQRSADGKLVVMHDTNLARTTNAKEVFPTRAPWNIRDFTFADIRQLDAGTWFSPDFAGERVPTLREIVEALRGRAGLLLEVKAPELYPGIEAEIHKELQSIPGYLPVALRLGKLVVQSFNVDSLRIYHQIAPEVPLGILYSARPTEEVLVEASTWARQINPSYTVTDQALIQRVHELGMTISVYTPNTGQLMRQYIGLGVDGIITNYPGVLRDILGR</sequence>
<dbReference type="Gene3D" id="3.20.20.190">
    <property type="entry name" value="Phosphatidylinositol (PI) phosphodiesterase"/>
    <property type="match status" value="1"/>
</dbReference>
<keyword evidence="4" id="KW-1185">Reference proteome</keyword>
<dbReference type="SUPFAM" id="SSF51695">
    <property type="entry name" value="PLC-like phosphodiesterases"/>
    <property type="match status" value="1"/>
</dbReference>
<feature type="chain" id="PRO_5045820779" description="GP-PDE domain-containing protein" evidence="1">
    <location>
        <begin position="25"/>
        <end position="281"/>
    </location>
</feature>
<dbReference type="PANTHER" id="PTHR46211">
    <property type="entry name" value="GLYCEROPHOSPHORYL DIESTER PHOSPHODIESTERASE"/>
    <property type="match status" value="1"/>
</dbReference>